<keyword evidence="13 17" id="KW-0830">Ubiquinone</keyword>
<gene>
    <name evidence="20" type="primary">ND4</name>
</gene>
<evidence type="ECO:0000256" key="14">
    <source>
        <dbReference type="ARBA" id="ARBA00023128"/>
    </source>
</evidence>
<evidence type="ECO:0000256" key="6">
    <source>
        <dbReference type="ARBA" id="ARBA00022448"/>
    </source>
</evidence>
<evidence type="ECO:0000256" key="11">
    <source>
        <dbReference type="ARBA" id="ARBA00022989"/>
    </source>
</evidence>
<feature type="transmembrane region" description="Helical" evidence="17">
    <location>
        <begin position="429"/>
        <end position="449"/>
    </location>
</feature>
<dbReference type="GO" id="GO:0015990">
    <property type="term" value="P:electron transport coupled proton transport"/>
    <property type="evidence" value="ECO:0007669"/>
    <property type="project" value="TreeGrafter"/>
</dbReference>
<keyword evidence="9" id="KW-1278">Translocase</keyword>
<evidence type="ECO:0000256" key="1">
    <source>
        <dbReference type="ARBA" id="ARBA00003257"/>
    </source>
</evidence>
<accession>A0A0E3ID25</accession>
<evidence type="ECO:0000256" key="16">
    <source>
        <dbReference type="ARBA" id="ARBA00049551"/>
    </source>
</evidence>
<keyword evidence="11 17" id="KW-1133">Transmembrane helix</keyword>
<evidence type="ECO:0000256" key="12">
    <source>
        <dbReference type="ARBA" id="ARBA00023027"/>
    </source>
</evidence>
<dbReference type="PANTHER" id="PTHR43507">
    <property type="entry name" value="NADH-UBIQUINONE OXIDOREDUCTASE CHAIN 4"/>
    <property type="match status" value="1"/>
</dbReference>
<feature type="transmembrane region" description="Helical" evidence="17">
    <location>
        <begin position="388"/>
        <end position="409"/>
    </location>
</feature>
<feature type="domain" description="NADH:ubiquinone oxidoreductase chain 4 N-terminal" evidence="19">
    <location>
        <begin position="1"/>
        <end position="102"/>
    </location>
</feature>
<sequence>MMKFMYFYMFFFFIHKLTKNFKFLFIQNFIMLMTFFIMLNINMNNFFFLKIYWWMAMDKWTFMLILLTLWISSLMFLSSNKITKFCNMYMYMILILSLFMIFSFLSINYFMFYLFFECSLIPIFFMIMGWGYQPERTQASIYLIIYTIFASLPLLIIMFLIFNYHSSLNYLFIINNNMFMKFNNLSMLLFYFFMIFAFLVKLPLYLIHLWLPKAHVEAPIAGSMILASIMLKLGSYGMLRSLTMMKNYSKSFNYMLISLSLYSMMILSIMCMTQIDMKMLVAYSSIIHMMLMLLGLLFMSNLSFMGSLMMMIGHGLNSSGLFCLVNFNYERSNSRMIMINKGMIMIMPNISLWWFLMCISNMAAPPSLNLFSEIEIICKMINYNNMFMFILMISMIFNAFYNIFLFSLINHGKFFNNFKMFMNNNIREFLIIIYHWIPLNFLILKINFFL</sequence>
<keyword evidence="7 17" id="KW-0679">Respiratory chain</keyword>
<dbReference type="GO" id="GO:0042773">
    <property type="term" value="P:ATP synthesis coupled electron transport"/>
    <property type="evidence" value="ECO:0007669"/>
    <property type="project" value="InterPro"/>
</dbReference>
<keyword evidence="14 17" id="KW-0496">Mitochondrion</keyword>
<name>A0A0E3ID25_9HYME</name>
<feature type="transmembrane region" description="Helical" evidence="17">
    <location>
        <begin position="21"/>
        <end position="40"/>
    </location>
</feature>
<dbReference type="EC" id="7.1.1.2" evidence="4 17"/>
<keyword evidence="15 17" id="KW-0472">Membrane</keyword>
<evidence type="ECO:0000256" key="9">
    <source>
        <dbReference type="ARBA" id="ARBA00022967"/>
    </source>
</evidence>
<evidence type="ECO:0000256" key="15">
    <source>
        <dbReference type="ARBA" id="ARBA00023136"/>
    </source>
</evidence>
<feature type="transmembrane region" description="Helical" evidence="17">
    <location>
        <begin position="113"/>
        <end position="132"/>
    </location>
</feature>
<comment type="similarity">
    <text evidence="3 17">Belongs to the complex I subunit 4 family.</text>
</comment>
<evidence type="ECO:0000256" key="4">
    <source>
        <dbReference type="ARBA" id="ARBA00012944"/>
    </source>
</evidence>
<comment type="subcellular location">
    <subcellularLocation>
        <location evidence="2 17">Mitochondrion membrane</location>
        <topology evidence="2 17">Multi-pass membrane protein</topology>
    </subcellularLocation>
</comment>
<evidence type="ECO:0000256" key="3">
    <source>
        <dbReference type="ARBA" id="ARBA00009025"/>
    </source>
</evidence>
<comment type="function">
    <text evidence="1">Core subunit of the mitochondrial membrane respiratory chain NADH dehydrogenase (Complex I) that is believed to belong to the minimal assembly required for catalysis. Complex I functions in the transfer of electrons from NADH to the respiratory chain. The immediate electron acceptor for the enzyme is believed to be ubiquinone.</text>
</comment>
<feature type="transmembrane region" description="Helical" evidence="17">
    <location>
        <begin position="188"/>
        <end position="211"/>
    </location>
</feature>
<evidence type="ECO:0000256" key="10">
    <source>
        <dbReference type="ARBA" id="ARBA00022982"/>
    </source>
</evidence>
<feature type="transmembrane region" description="Helical" evidence="17">
    <location>
        <begin position="251"/>
        <end position="273"/>
    </location>
</feature>
<dbReference type="Pfam" id="PF00361">
    <property type="entry name" value="Proton_antipo_M"/>
    <property type="match status" value="1"/>
</dbReference>
<feature type="domain" description="NADH:quinone oxidoreductase/Mrp antiporter transmembrane" evidence="18">
    <location>
        <begin position="108"/>
        <end position="394"/>
    </location>
</feature>
<dbReference type="GO" id="GO:0048039">
    <property type="term" value="F:ubiquinone binding"/>
    <property type="evidence" value="ECO:0007669"/>
    <property type="project" value="TreeGrafter"/>
</dbReference>
<evidence type="ECO:0000256" key="8">
    <source>
        <dbReference type="ARBA" id="ARBA00022692"/>
    </source>
</evidence>
<feature type="transmembrane region" description="Helical" evidence="17">
    <location>
        <begin position="280"/>
        <end position="298"/>
    </location>
</feature>
<evidence type="ECO:0000256" key="5">
    <source>
        <dbReference type="ARBA" id="ARBA00021006"/>
    </source>
</evidence>
<keyword evidence="6 17" id="KW-0813">Transport</keyword>
<evidence type="ECO:0000256" key="2">
    <source>
        <dbReference type="ARBA" id="ARBA00004225"/>
    </source>
</evidence>
<organism evidence="20">
    <name type="scientific">Monomachus antipodalis</name>
    <dbReference type="NCBI Taxonomy" id="161211"/>
    <lineage>
        <taxon>Eukaryota</taxon>
        <taxon>Metazoa</taxon>
        <taxon>Ecdysozoa</taxon>
        <taxon>Arthropoda</taxon>
        <taxon>Hexapoda</taxon>
        <taxon>Insecta</taxon>
        <taxon>Pterygota</taxon>
        <taxon>Neoptera</taxon>
        <taxon>Endopterygota</taxon>
        <taxon>Hymenoptera</taxon>
        <taxon>Apocrita</taxon>
        <taxon>Proctotrupomorpha</taxon>
        <taxon>Diaprioidea</taxon>
        <taxon>Monomachidae</taxon>
        <taxon>Monomachus</taxon>
    </lineage>
</organism>
<dbReference type="PRINTS" id="PR01437">
    <property type="entry name" value="NUOXDRDTASE4"/>
</dbReference>
<dbReference type="EMBL" id="KM104168">
    <property type="protein sequence ID" value="AIX92139.1"/>
    <property type="molecule type" value="Genomic_DNA"/>
</dbReference>
<feature type="transmembrane region" description="Helical" evidence="17">
    <location>
        <begin position="304"/>
        <end position="329"/>
    </location>
</feature>
<dbReference type="GO" id="GO:0003954">
    <property type="term" value="F:NADH dehydrogenase activity"/>
    <property type="evidence" value="ECO:0007669"/>
    <property type="project" value="TreeGrafter"/>
</dbReference>
<reference evidence="20" key="1">
    <citation type="journal article" date="2015" name="Mol. Phylogenet. Evol.">
        <title>Higher-level phylogeny of the Hymenoptera inferred from mitochondrial genomes.</title>
        <authorList>
            <person name="Mao M."/>
            <person name="Gibson T."/>
            <person name="Dowton M."/>
        </authorList>
    </citation>
    <scope>NUCLEOTIDE SEQUENCE</scope>
</reference>
<feature type="transmembrane region" description="Helical" evidence="17">
    <location>
        <begin position="139"/>
        <end position="162"/>
    </location>
</feature>
<dbReference type="InterPro" id="IPR000260">
    <property type="entry name" value="NADH4_N"/>
</dbReference>
<evidence type="ECO:0000256" key="7">
    <source>
        <dbReference type="ARBA" id="ARBA00022660"/>
    </source>
</evidence>
<feature type="transmembrane region" description="Helical" evidence="17">
    <location>
        <begin position="60"/>
        <end position="77"/>
    </location>
</feature>
<dbReference type="AlphaFoldDB" id="A0A0E3ID25"/>
<evidence type="ECO:0000259" key="18">
    <source>
        <dbReference type="Pfam" id="PF00361"/>
    </source>
</evidence>
<feature type="transmembrane region" description="Helical" evidence="17">
    <location>
        <begin position="350"/>
        <end position="368"/>
    </location>
</feature>
<proteinExistence type="inferred from homology"/>
<comment type="function">
    <text evidence="17">Core subunit of the mitochondrial membrane respiratory chain NADH dehydrogenase (Complex I) which catalyzes electron transfer from NADH through the respiratory chain, using ubiquinone as an electron acceptor. Essential for the catalytic activity and assembly of complex I.</text>
</comment>
<feature type="transmembrane region" description="Helical" evidence="17">
    <location>
        <begin position="89"/>
        <end position="107"/>
    </location>
</feature>
<keyword evidence="12 17" id="KW-0520">NAD</keyword>
<dbReference type="PANTHER" id="PTHR43507:SF20">
    <property type="entry name" value="NADH-UBIQUINONE OXIDOREDUCTASE CHAIN 4"/>
    <property type="match status" value="1"/>
</dbReference>
<keyword evidence="10 17" id="KW-0249">Electron transport</keyword>
<dbReference type="GO" id="GO:0031966">
    <property type="term" value="C:mitochondrial membrane"/>
    <property type="evidence" value="ECO:0007669"/>
    <property type="project" value="UniProtKB-SubCell"/>
</dbReference>
<evidence type="ECO:0000256" key="13">
    <source>
        <dbReference type="ARBA" id="ARBA00023075"/>
    </source>
</evidence>
<evidence type="ECO:0000259" key="19">
    <source>
        <dbReference type="Pfam" id="PF01059"/>
    </source>
</evidence>
<dbReference type="Pfam" id="PF01059">
    <property type="entry name" value="Oxidored_q5_N"/>
    <property type="match status" value="1"/>
</dbReference>
<feature type="transmembrane region" description="Helical" evidence="17">
    <location>
        <begin position="218"/>
        <end position="239"/>
    </location>
</feature>
<keyword evidence="8 17" id="KW-0812">Transmembrane</keyword>
<comment type="catalytic activity">
    <reaction evidence="16 17">
        <text>a ubiquinone + NADH + 5 H(+)(in) = a ubiquinol + NAD(+) + 4 H(+)(out)</text>
        <dbReference type="Rhea" id="RHEA:29091"/>
        <dbReference type="Rhea" id="RHEA-COMP:9565"/>
        <dbReference type="Rhea" id="RHEA-COMP:9566"/>
        <dbReference type="ChEBI" id="CHEBI:15378"/>
        <dbReference type="ChEBI" id="CHEBI:16389"/>
        <dbReference type="ChEBI" id="CHEBI:17976"/>
        <dbReference type="ChEBI" id="CHEBI:57540"/>
        <dbReference type="ChEBI" id="CHEBI:57945"/>
        <dbReference type="EC" id="7.1.1.2"/>
    </reaction>
</comment>
<geneLocation type="mitochondrion" evidence="20"/>
<dbReference type="InterPro" id="IPR001750">
    <property type="entry name" value="ND/Mrp_TM"/>
</dbReference>
<evidence type="ECO:0000313" key="20">
    <source>
        <dbReference type="EMBL" id="AIX92139.1"/>
    </source>
</evidence>
<dbReference type="InterPro" id="IPR003918">
    <property type="entry name" value="NADH_UbQ_OxRdtase"/>
</dbReference>
<protein>
    <recommendedName>
        <fullName evidence="5 17">NADH-ubiquinone oxidoreductase chain 4</fullName>
        <ecNumber evidence="4 17">7.1.1.2</ecNumber>
    </recommendedName>
</protein>
<dbReference type="GO" id="GO:0008137">
    <property type="term" value="F:NADH dehydrogenase (ubiquinone) activity"/>
    <property type="evidence" value="ECO:0007669"/>
    <property type="project" value="UniProtKB-UniRule"/>
</dbReference>
<evidence type="ECO:0000256" key="17">
    <source>
        <dbReference type="RuleBase" id="RU003297"/>
    </source>
</evidence>